<dbReference type="Proteomes" id="UP001187734">
    <property type="component" value="Unassembled WGS sequence"/>
</dbReference>
<evidence type="ECO:0000313" key="1">
    <source>
        <dbReference type="EMBL" id="SPJ71948.1"/>
    </source>
</evidence>
<name>A0AAE8M119_9HYPO</name>
<evidence type="ECO:0000313" key="2">
    <source>
        <dbReference type="Proteomes" id="UP001187734"/>
    </source>
</evidence>
<sequence>MRRLDGLIFAIHNFDNAQVAKFNMLLHAIPQWTIPRSLAFRGPVHRSNFKGLARCFPSGVLEAVGLPSQPTNTNLCDLRASHPSIKALCLWEISNPEIPGDIAKYFPRIESLVIDQGWLQRDGTHHDEEGTPRELDQFIQKLDSLCHLRKLSFRWEDASMHEFFTGQRRACTCNDDYRKRSYSGNEYRDGDGLCEWYVTVILAVFRKLPRLKVVCVVGGRDVFYRGMDMATVQGGIDIERALLSDGDEQYRFPMVFD</sequence>
<proteinExistence type="predicted"/>
<gene>
    <name evidence="1" type="ORF">FTOL_01676</name>
</gene>
<reference evidence="1" key="1">
    <citation type="submission" date="2018-03" db="EMBL/GenBank/DDBJ databases">
        <authorList>
            <person name="Guldener U."/>
        </authorList>
    </citation>
    <scope>NUCLEOTIDE SEQUENCE</scope>
</reference>
<comment type="caution">
    <text evidence="1">The sequence shown here is derived from an EMBL/GenBank/DDBJ whole genome shotgun (WGS) entry which is preliminary data.</text>
</comment>
<accession>A0AAE8M119</accession>
<protein>
    <submittedName>
        <fullName evidence="1">Uncharacterized protein</fullName>
    </submittedName>
</protein>
<dbReference type="EMBL" id="ONZP01000050">
    <property type="protein sequence ID" value="SPJ71948.1"/>
    <property type="molecule type" value="Genomic_DNA"/>
</dbReference>
<dbReference type="AlphaFoldDB" id="A0AAE8M119"/>
<organism evidence="1 2">
    <name type="scientific">Fusarium torulosum</name>
    <dbReference type="NCBI Taxonomy" id="33205"/>
    <lineage>
        <taxon>Eukaryota</taxon>
        <taxon>Fungi</taxon>
        <taxon>Dikarya</taxon>
        <taxon>Ascomycota</taxon>
        <taxon>Pezizomycotina</taxon>
        <taxon>Sordariomycetes</taxon>
        <taxon>Hypocreomycetidae</taxon>
        <taxon>Hypocreales</taxon>
        <taxon>Nectriaceae</taxon>
        <taxon>Fusarium</taxon>
    </lineage>
</organism>
<keyword evidence="2" id="KW-1185">Reference proteome</keyword>